<sequence>MKKIQNIKIFLKKYLTWRWFIVFILVLGAAFFVYKKYFVTHEKVLATYTVKKDTLEDILSLTGEIDASEKVSLHFQTGGRLSWVGVQEGDTVKKYQGIASLDPRQLQKTLQKYLNTYSKERRDFEQTTTDNDELAIALSEDIRDRAKRTLENAQFDLDNSVIDVELQAIAKEFSYLYSPIDGIVTMVDAKEPGMNAAVTDTYEIINPGSILFSVSADQTEVVDLNEGKEGMITFDAYPDKKIVGKISSIAFTPKINETGTVYEVKMTIDENSTNIYRLGMTGDVDFVLHEIPNVIAIPIEYIQDENDKQYIFKKIDEKKQKVPVTIGKEYGGMVEIRDGLIEGDVIYEIE</sequence>
<comment type="caution">
    <text evidence="5">The sequence shown here is derived from an EMBL/GenBank/DDBJ whole genome shotgun (WGS) entry which is preliminary data.</text>
</comment>
<dbReference type="SUPFAM" id="SSF111369">
    <property type="entry name" value="HlyD-like secretion proteins"/>
    <property type="match status" value="1"/>
</dbReference>
<gene>
    <name evidence="5" type="ORF">US54_C0017G0012</name>
</gene>
<comment type="similarity">
    <text evidence="2">Belongs to the membrane fusion protein (MFP) (TC 8.A.1) family.</text>
</comment>
<dbReference type="InterPro" id="IPR006143">
    <property type="entry name" value="RND_pump_MFP"/>
</dbReference>
<accession>A0A0G0KC57</accession>
<dbReference type="EMBL" id="LBTJ01000017">
    <property type="protein sequence ID" value="KKQ38146.1"/>
    <property type="molecule type" value="Genomic_DNA"/>
</dbReference>
<organism evidence="5 6">
    <name type="scientific">Candidatus Roizmanbacteria bacterium GW2011_GWA2_37_7</name>
    <dbReference type="NCBI Taxonomy" id="1618481"/>
    <lineage>
        <taxon>Bacteria</taxon>
        <taxon>Candidatus Roizmaniibacteriota</taxon>
    </lineage>
</organism>
<evidence type="ECO:0000256" key="2">
    <source>
        <dbReference type="ARBA" id="ARBA00009477"/>
    </source>
</evidence>
<evidence type="ECO:0000256" key="1">
    <source>
        <dbReference type="ARBA" id="ARBA00004196"/>
    </source>
</evidence>
<reference evidence="5 6" key="1">
    <citation type="journal article" date="2015" name="Nature">
        <title>rRNA introns, odd ribosomes, and small enigmatic genomes across a large radiation of phyla.</title>
        <authorList>
            <person name="Brown C.T."/>
            <person name="Hug L.A."/>
            <person name="Thomas B.C."/>
            <person name="Sharon I."/>
            <person name="Castelle C.J."/>
            <person name="Singh A."/>
            <person name="Wilkins M.J."/>
            <person name="Williams K.H."/>
            <person name="Banfield J.F."/>
        </authorList>
    </citation>
    <scope>NUCLEOTIDE SEQUENCE [LARGE SCALE GENOMIC DNA]</scope>
</reference>
<dbReference type="NCBIfam" id="TIGR01730">
    <property type="entry name" value="RND_mfp"/>
    <property type="match status" value="1"/>
</dbReference>
<dbReference type="GO" id="GO:0016020">
    <property type="term" value="C:membrane"/>
    <property type="evidence" value="ECO:0007669"/>
    <property type="project" value="InterPro"/>
</dbReference>
<evidence type="ECO:0000256" key="4">
    <source>
        <dbReference type="SAM" id="Phobius"/>
    </source>
</evidence>
<dbReference type="GO" id="GO:0022857">
    <property type="term" value="F:transmembrane transporter activity"/>
    <property type="evidence" value="ECO:0007669"/>
    <property type="project" value="InterPro"/>
</dbReference>
<dbReference type="STRING" id="1618481.US54_C0017G0012"/>
<keyword evidence="4" id="KW-0812">Transmembrane</keyword>
<evidence type="ECO:0000313" key="5">
    <source>
        <dbReference type="EMBL" id="KKQ38146.1"/>
    </source>
</evidence>
<comment type="subcellular location">
    <subcellularLocation>
        <location evidence="1">Cell envelope</location>
    </subcellularLocation>
</comment>
<dbReference type="PANTHER" id="PTHR32347">
    <property type="entry name" value="EFFLUX SYSTEM COMPONENT YKNX-RELATED"/>
    <property type="match status" value="1"/>
</dbReference>
<dbReference type="Gene3D" id="2.40.50.100">
    <property type="match status" value="1"/>
</dbReference>
<protein>
    <submittedName>
        <fullName evidence="5">Efflux transporter, RND family, MFP subunit</fullName>
    </submittedName>
</protein>
<dbReference type="GO" id="GO:0030313">
    <property type="term" value="C:cell envelope"/>
    <property type="evidence" value="ECO:0007669"/>
    <property type="project" value="UniProtKB-SubCell"/>
</dbReference>
<keyword evidence="4" id="KW-0472">Membrane</keyword>
<feature type="transmembrane region" description="Helical" evidence="4">
    <location>
        <begin position="15"/>
        <end position="34"/>
    </location>
</feature>
<keyword evidence="4" id="KW-1133">Transmembrane helix</keyword>
<name>A0A0G0KC57_9BACT</name>
<dbReference type="Gene3D" id="2.40.30.170">
    <property type="match status" value="1"/>
</dbReference>
<dbReference type="PANTHER" id="PTHR32347:SF14">
    <property type="entry name" value="EFFLUX SYSTEM COMPONENT YKNX-RELATED"/>
    <property type="match status" value="1"/>
</dbReference>
<evidence type="ECO:0000256" key="3">
    <source>
        <dbReference type="ARBA" id="ARBA00023054"/>
    </source>
</evidence>
<proteinExistence type="inferred from homology"/>
<dbReference type="Proteomes" id="UP000034471">
    <property type="component" value="Unassembled WGS sequence"/>
</dbReference>
<dbReference type="Gene3D" id="2.40.420.20">
    <property type="match status" value="1"/>
</dbReference>
<evidence type="ECO:0000313" key="6">
    <source>
        <dbReference type="Proteomes" id="UP000034471"/>
    </source>
</evidence>
<dbReference type="InterPro" id="IPR050465">
    <property type="entry name" value="UPF0194_transport"/>
</dbReference>
<keyword evidence="3" id="KW-0175">Coiled coil</keyword>
<dbReference type="AlphaFoldDB" id="A0A0G0KC57"/>